<dbReference type="AlphaFoldDB" id="A0A9P6QW10"/>
<reference evidence="1" key="1">
    <citation type="journal article" date="2020" name="Fungal Divers.">
        <title>Resolving the Mortierellaceae phylogeny through synthesis of multi-gene phylogenetics and phylogenomics.</title>
        <authorList>
            <person name="Vandepol N."/>
            <person name="Liber J."/>
            <person name="Desiro A."/>
            <person name="Na H."/>
            <person name="Kennedy M."/>
            <person name="Barry K."/>
            <person name="Grigoriev I.V."/>
            <person name="Miller A.N."/>
            <person name="O'Donnell K."/>
            <person name="Stajich J.E."/>
            <person name="Bonito G."/>
        </authorList>
    </citation>
    <scope>NUCLEOTIDE SEQUENCE</scope>
    <source>
        <strain evidence="1">NVP60</strain>
    </source>
</reference>
<accession>A0A9P6QW10</accession>
<sequence>MSEPLQPQQQEPRLGPRTLRYYIRESFRSLDFLEGQQQAHIDAYLTVPSGCAPTGTSKNARQKLLDFRRNYRIVLTALRDLIVQLPEDQVEIQKQYLRHLLIRVSRILDRMTFELRQSMAPTAGDVVPADARAFVLVGGRKKRRRMYGGGGGVDDVGDRGTHLRVILKTHQDVMTELTCLLIEFVTKY</sequence>
<dbReference type="EMBL" id="JAAAIN010002055">
    <property type="protein sequence ID" value="KAG0297541.1"/>
    <property type="molecule type" value="Genomic_DNA"/>
</dbReference>
<dbReference type="OrthoDB" id="2447079at2759"/>
<evidence type="ECO:0000313" key="1">
    <source>
        <dbReference type="EMBL" id="KAG0297541.1"/>
    </source>
</evidence>
<gene>
    <name evidence="1" type="ORF">BGZ97_004272</name>
</gene>
<comment type="caution">
    <text evidence="1">The sequence shown here is derived from an EMBL/GenBank/DDBJ whole genome shotgun (WGS) entry which is preliminary data.</text>
</comment>
<name>A0A9P6QW10_9FUNG</name>
<organism evidence="1 2">
    <name type="scientific">Linnemannia gamsii</name>
    <dbReference type="NCBI Taxonomy" id="64522"/>
    <lineage>
        <taxon>Eukaryota</taxon>
        <taxon>Fungi</taxon>
        <taxon>Fungi incertae sedis</taxon>
        <taxon>Mucoromycota</taxon>
        <taxon>Mortierellomycotina</taxon>
        <taxon>Mortierellomycetes</taxon>
        <taxon>Mortierellales</taxon>
        <taxon>Mortierellaceae</taxon>
        <taxon>Linnemannia</taxon>
    </lineage>
</organism>
<proteinExistence type="predicted"/>
<dbReference type="Proteomes" id="UP000823405">
    <property type="component" value="Unassembled WGS sequence"/>
</dbReference>
<keyword evidence="2" id="KW-1185">Reference proteome</keyword>
<evidence type="ECO:0000313" key="2">
    <source>
        <dbReference type="Proteomes" id="UP000823405"/>
    </source>
</evidence>
<protein>
    <submittedName>
        <fullName evidence="1">Uncharacterized protein</fullName>
    </submittedName>
</protein>